<dbReference type="PROSITE" id="PS50102">
    <property type="entry name" value="RRM"/>
    <property type="match status" value="1"/>
</dbReference>
<keyword evidence="4" id="KW-0507">mRNA processing</keyword>
<dbReference type="GO" id="GO:0003730">
    <property type="term" value="F:mRNA 3'-UTR binding"/>
    <property type="evidence" value="ECO:0007669"/>
    <property type="project" value="InterPro"/>
</dbReference>
<evidence type="ECO:0000256" key="7">
    <source>
        <dbReference type="ARBA" id="ARBA00022833"/>
    </source>
</evidence>
<evidence type="ECO:0000256" key="2">
    <source>
        <dbReference type="ARBA" id="ARBA00010347"/>
    </source>
</evidence>
<dbReference type="InterPro" id="IPR032296">
    <property type="entry name" value="CEBP_ZZ"/>
</dbReference>
<dbReference type="Pfam" id="PF16368">
    <property type="entry name" value="CEBP1_N"/>
    <property type="match status" value="1"/>
</dbReference>
<proteinExistence type="inferred from homology"/>
<dbReference type="CDD" id="cd12723">
    <property type="entry name" value="RRM1_CPEB1"/>
    <property type="match status" value="1"/>
</dbReference>
<accession>A0A7R9JVN4</accession>
<dbReference type="AlphaFoldDB" id="A0A7R9JVN4"/>
<gene>
    <name evidence="13" type="ORF">TGEB3V08_LOCUS3692</name>
</gene>
<comment type="subcellular location">
    <subcellularLocation>
        <location evidence="1">Cytoplasm</location>
    </subcellularLocation>
</comment>
<dbReference type="InterPro" id="IPR034977">
    <property type="entry name" value="CPEB1_RRM1"/>
</dbReference>
<dbReference type="Gene3D" id="3.30.70.330">
    <property type="match status" value="2"/>
</dbReference>
<dbReference type="FunFam" id="4.10.640.40:FF:000002">
    <property type="entry name" value="Putative Cytoplasmic polyadenylation element-binding protein 1"/>
    <property type="match status" value="1"/>
</dbReference>
<protein>
    <recommendedName>
        <fullName evidence="12">RRM domain-containing protein</fullName>
    </recommendedName>
</protein>
<dbReference type="GO" id="GO:0008135">
    <property type="term" value="F:translation factor activity, RNA binding"/>
    <property type="evidence" value="ECO:0007669"/>
    <property type="project" value="TreeGrafter"/>
</dbReference>
<dbReference type="CDD" id="cd12725">
    <property type="entry name" value="RRM2_CPEB1"/>
    <property type="match status" value="1"/>
</dbReference>
<evidence type="ECO:0000256" key="5">
    <source>
        <dbReference type="ARBA" id="ARBA00022723"/>
    </source>
</evidence>
<feature type="compositionally biased region" description="Polar residues" evidence="11">
    <location>
        <begin position="117"/>
        <end position="126"/>
    </location>
</feature>
<dbReference type="PANTHER" id="PTHR12566:SF9">
    <property type="entry name" value="CYTOPLASMIC POLYADENYLATION ELEMENT-BINDING PROTEIN 1"/>
    <property type="match status" value="1"/>
</dbReference>
<evidence type="ECO:0000259" key="12">
    <source>
        <dbReference type="PROSITE" id="PS50102"/>
    </source>
</evidence>
<dbReference type="GO" id="GO:0005634">
    <property type="term" value="C:nucleus"/>
    <property type="evidence" value="ECO:0007669"/>
    <property type="project" value="TreeGrafter"/>
</dbReference>
<dbReference type="PANTHER" id="PTHR12566">
    <property type="entry name" value="CYTOPLASMIC POLYADENYLATION ELEMENT BINDING PROTEIN CPEB"/>
    <property type="match status" value="1"/>
</dbReference>
<evidence type="ECO:0000256" key="6">
    <source>
        <dbReference type="ARBA" id="ARBA00022737"/>
    </source>
</evidence>
<evidence type="ECO:0000256" key="9">
    <source>
        <dbReference type="ARBA" id="ARBA00022884"/>
    </source>
</evidence>
<dbReference type="SMART" id="SM00360">
    <property type="entry name" value="RRM"/>
    <property type="match status" value="2"/>
</dbReference>
<feature type="region of interest" description="Disordered" evidence="11">
    <location>
        <begin position="262"/>
        <end position="295"/>
    </location>
</feature>
<dbReference type="GO" id="GO:0046872">
    <property type="term" value="F:metal ion binding"/>
    <property type="evidence" value="ECO:0007669"/>
    <property type="project" value="UniProtKB-KW"/>
</dbReference>
<dbReference type="Pfam" id="PF16366">
    <property type="entry name" value="CEBP_ZZ"/>
    <property type="match status" value="1"/>
</dbReference>
<dbReference type="SUPFAM" id="SSF54928">
    <property type="entry name" value="RNA-binding domain, RBD"/>
    <property type="match status" value="1"/>
</dbReference>
<feature type="region of interest" description="Disordered" evidence="11">
    <location>
        <begin position="28"/>
        <end position="58"/>
    </location>
</feature>
<dbReference type="Gene3D" id="4.10.640.40">
    <property type="entry name" value="Cytoplasmic polyadenylation element-binding protein, ZZ domain"/>
    <property type="match status" value="1"/>
</dbReference>
<evidence type="ECO:0000256" key="11">
    <source>
        <dbReference type="SAM" id="MobiDB-lite"/>
    </source>
</evidence>
<dbReference type="InterPro" id="IPR034819">
    <property type="entry name" value="CPEB"/>
</dbReference>
<dbReference type="InterPro" id="IPR035979">
    <property type="entry name" value="RBD_domain_sf"/>
</dbReference>
<dbReference type="Pfam" id="PF16367">
    <property type="entry name" value="RRM_7"/>
    <property type="match status" value="1"/>
</dbReference>
<dbReference type="InterPro" id="IPR032292">
    <property type="entry name" value="CEBP1_N"/>
</dbReference>
<keyword evidence="5" id="KW-0479">Metal-binding</keyword>
<dbReference type="GO" id="GO:0043022">
    <property type="term" value="F:ribosome binding"/>
    <property type="evidence" value="ECO:0007669"/>
    <property type="project" value="TreeGrafter"/>
</dbReference>
<dbReference type="FunFam" id="3.30.70.330:FF:000086">
    <property type="entry name" value="Putative Cytoplasmic polyadenylation element-binding protein 1"/>
    <property type="match status" value="1"/>
</dbReference>
<dbReference type="FunFam" id="3.30.70.330:FF:000054">
    <property type="entry name" value="Cytoplasmic polyadenylation element-binding protein 1"/>
    <property type="match status" value="1"/>
</dbReference>
<evidence type="ECO:0000256" key="4">
    <source>
        <dbReference type="ARBA" id="ARBA00022664"/>
    </source>
</evidence>
<feature type="domain" description="RRM" evidence="12">
    <location>
        <begin position="332"/>
        <end position="419"/>
    </location>
</feature>
<dbReference type="EMBL" id="OE840186">
    <property type="protein sequence ID" value="CAD7589774.1"/>
    <property type="molecule type" value="Genomic_DNA"/>
</dbReference>
<evidence type="ECO:0000256" key="8">
    <source>
        <dbReference type="ARBA" id="ARBA00022845"/>
    </source>
</evidence>
<dbReference type="InterPro" id="IPR038446">
    <property type="entry name" value="CEBP_ZZ_sf"/>
</dbReference>
<name>A0A7R9JVN4_TIMGE</name>
<comment type="similarity">
    <text evidence="2">Belongs to the RRM CPEB family.</text>
</comment>
<dbReference type="GO" id="GO:0045202">
    <property type="term" value="C:synapse"/>
    <property type="evidence" value="ECO:0007669"/>
    <property type="project" value="TreeGrafter"/>
</dbReference>
<sequence>MPALQQTGGVESQRSEAHAEIIQRINAMLDSSSTSSVGPLDLGEGLPRGSPPSEGDSLLSISDLLGLNLPRGTLLGTPSHSPGGPYGPSRTYQNEDHFYRDTSTPVKAHQRSLDSAFHSTPQSPCYQSPFKGSPPYSDCGSPTMEHSLLQSFNSSRTNSPADSDTSNSGLSSFDNSINDLMSCLSLGQSPLQPQSLIAHAALQNSFLGVSPMDQELANLQARQSISPLHPATLRYLQQQQQQQQQSLQASLLSSLLQYPPSRVSQGTEFGGKSCSPPSPPALPLSASPPTNDNASLDRAARFHRNSASLHDATCTWSGNLPPRAPKNSAYSCKVFLGGVPWDISEMSLIGAFKQFGGIHVEWPGKEQAASQPKGYVYIIFESEKQVKALLQVCTRDFTNGGNWYFKISSRKMKSKEVQVIPWLLSDSNYVKVTAQKLDPQKTVFVGALHGMLNAEGLAKIMNDLFDGVVYAGIDTDKYKYPIGSGRVTFNNPRSYMRAVAAAFIEIKTTKFTKKVQVDPYLEDSLCSACNLQQGPYFCREIACFRYFCRNCWQWQHALDIMKSHKPLMRNSKTVNLVGFGNITPP</sequence>
<keyword evidence="8" id="KW-0810">Translation regulation</keyword>
<keyword evidence="3" id="KW-0963">Cytoplasm</keyword>
<dbReference type="CDD" id="cd19757">
    <property type="entry name" value="Bbox1"/>
    <property type="match status" value="1"/>
</dbReference>
<dbReference type="GO" id="GO:0005737">
    <property type="term" value="C:cytoplasm"/>
    <property type="evidence" value="ECO:0007669"/>
    <property type="project" value="UniProtKB-SubCell"/>
</dbReference>
<keyword evidence="7" id="KW-0862">Zinc</keyword>
<feature type="region of interest" description="Disordered" evidence="11">
    <location>
        <begin position="72"/>
        <end position="145"/>
    </location>
</feature>
<organism evidence="13">
    <name type="scientific">Timema genevievae</name>
    <name type="common">Walking stick</name>
    <dbReference type="NCBI Taxonomy" id="629358"/>
    <lineage>
        <taxon>Eukaryota</taxon>
        <taxon>Metazoa</taxon>
        <taxon>Ecdysozoa</taxon>
        <taxon>Arthropoda</taxon>
        <taxon>Hexapoda</taxon>
        <taxon>Insecta</taxon>
        <taxon>Pterygota</taxon>
        <taxon>Neoptera</taxon>
        <taxon>Polyneoptera</taxon>
        <taxon>Phasmatodea</taxon>
        <taxon>Timematodea</taxon>
        <taxon>Timematoidea</taxon>
        <taxon>Timematidae</taxon>
        <taxon>Timema</taxon>
    </lineage>
</organism>
<keyword evidence="6" id="KW-0677">Repeat</keyword>
<evidence type="ECO:0000313" key="13">
    <source>
        <dbReference type="EMBL" id="CAD7589774.1"/>
    </source>
</evidence>
<evidence type="ECO:0000256" key="10">
    <source>
        <dbReference type="PROSITE-ProRule" id="PRU00176"/>
    </source>
</evidence>
<keyword evidence="9 10" id="KW-0694">RNA-binding</keyword>
<dbReference type="GO" id="GO:2000766">
    <property type="term" value="P:negative regulation of cytoplasmic translation"/>
    <property type="evidence" value="ECO:0007669"/>
    <property type="project" value="TreeGrafter"/>
</dbReference>
<evidence type="ECO:0000256" key="3">
    <source>
        <dbReference type="ARBA" id="ARBA00022490"/>
    </source>
</evidence>
<feature type="compositionally biased region" description="Low complexity" evidence="11">
    <location>
        <begin position="72"/>
        <end position="89"/>
    </location>
</feature>
<dbReference type="GO" id="GO:0006397">
    <property type="term" value="P:mRNA processing"/>
    <property type="evidence" value="ECO:0007669"/>
    <property type="project" value="UniProtKB-KW"/>
</dbReference>
<dbReference type="InterPro" id="IPR000504">
    <property type="entry name" value="RRM_dom"/>
</dbReference>
<dbReference type="GO" id="GO:0043005">
    <property type="term" value="C:neuron projection"/>
    <property type="evidence" value="ECO:0007669"/>
    <property type="project" value="TreeGrafter"/>
</dbReference>
<dbReference type="GO" id="GO:0000900">
    <property type="term" value="F:mRNA regulatory element binding translation repressor activity"/>
    <property type="evidence" value="ECO:0007669"/>
    <property type="project" value="TreeGrafter"/>
</dbReference>
<dbReference type="InterPro" id="IPR012677">
    <property type="entry name" value="Nucleotide-bd_a/b_plait_sf"/>
</dbReference>
<evidence type="ECO:0000256" key="1">
    <source>
        <dbReference type="ARBA" id="ARBA00004496"/>
    </source>
</evidence>
<reference evidence="13" key="1">
    <citation type="submission" date="2020-11" db="EMBL/GenBank/DDBJ databases">
        <authorList>
            <person name="Tran Van P."/>
        </authorList>
    </citation>
    <scope>NUCLEOTIDE SEQUENCE</scope>
</reference>